<name>M0L8W7_HALJT</name>
<evidence type="ECO:0000256" key="3">
    <source>
        <dbReference type="ARBA" id="ARBA00009406"/>
    </source>
</evidence>
<proteinExistence type="inferred from homology"/>
<sequence length="434" mass="46496">MSESFYYMPDREPTASEERIIDDLDAVLPGEVDRRKFLHGTAATIGAAMFAGCSGDGGGGGDGNSGGSTPTEASGDGGSTSTEANGFMDETEAVFTTPWKIEPSWGHTHVAEGRGYWEDAGVPNIDGVRGNGSDTESQNIGTGNKPMGIASMTTALSVYPETDNTEALDMSMVGLARGRPLLSLIWRKDMMEDRGDIAGKTILAASGFAAATIQVYPNLVGVDPSDVTLQEGTEEVAAPRLANGEVAAVWGSIDLLPVYQEEVDAELGVTPLTAFGGFPGFPIWVNNSWYENKGNAPEFMGQVMTGYFKAMKWGLLNQSAFLDYLKNEVNQNLQTWTEEELTGQHEVNCAQAVTLDMKDEGLGYFTEDGVANVLENAGPALVDNPDALPSASEMVISEPWENTEKVTFTDEEWNQLGETAGMVWDLFEEAESGN</sequence>
<accession>M0L8W7</accession>
<dbReference type="InterPro" id="IPR027939">
    <property type="entry name" value="NMT1/THI5"/>
</dbReference>
<dbReference type="EMBL" id="AOLY01000040">
    <property type="protein sequence ID" value="EMA28390.1"/>
    <property type="molecule type" value="Genomic_DNA"/>
</dbReference>
<evidence type="ECO:0000256" key="8">
    <source>
        <dbReference type="ARBA" id="ARBA00022977"/>
    </source>
</evidence>
<protein>
    <recommendedName>
        <fullName evidence="10">Thiamine pyrimidine synthase</fullName>
    </recommendedName>
</protein>
<dbReference type="GO" id="GO:0016740">
    <property type="term" value="F:transferase activity"/>
    <property type="evidence" value="ECO:0007669"/>
    <property type="project" value="UniProtKB-KW"/>
</dbReference>
<evidence type="ECO:0000256" key="12">
    <source>
        <dbReference type="SAM" id="MobiDB-lite"/>
    </source>
</evidence>
<keyword evidence="5" id="KW-0808">Transferase</keyword>
<dbReference type="AlphaFoldDB" id="M0L8W7"/>
<keyword evidence="7" id="KW-0663">Pyridoxal phosphate</keyword>
<comment type="catalytic activity">
    <reaction evidence="11">
        <text>N(6)-(pyridoxal phosphate)-L-lysyl-[4-amino-5-hydroxymethyl-2-methylpyrimidine phosphate synthase] + L-histidyl-[4-amino-5-hydroxymethyl-2-methylpyrimidine phosphate synthase] + 2 Fe(3+) + 4 H2O = L-lysyl-[4-amino-5-hydroxymethyl-2-methylpyrimidine phosphate synthase] + (2S)-2-amino-5-hydroxy-4-oxopentanoyl-[4-amino-5-hydroxymethyl-2-methylpyrimidine phosphate synthase] + 4-amino-2-methyl-5-(phosphooxymethyl)pyrimidine + 3-oxopropanoate + 2 Fe(2+) + 2 H(+)</text>
        <dbReference type="Rhea" id="RHEA:65756"/>
        <dbReference type="Rhea" id="RHEA-COMP:16892"/>
        <dbReference type="Rhea" id="RHEA-COMP:16893"/>
        <dbReference type="Rhea" id="RHEA-COMP:16894"/>
        <dbReference type="Rhea" id="RHEA-COMP:16895"/>
        <dbReference type="ChEBI" id="CHEBI:15377"/>
        <dbReference type="ChEBI" id="CHEBI:15378"/>
        <dbReference type="ChEBI" id="CHEBI:29033"/>
        <dbReference type="ChEBI" id="CHEBI:29034"/>
        <dbReference type="ChEBI" id="CHEBI:29969"/>
        <dbReference type="ChEBI" id="CHEBI:29979"/>
        <dbReference type="ChEBI" id="CHEBI:33190"/>
        <dbReference type="ChEBI" id="CHEBI:58354"/>
        <dbReference type="ChEBI" id="CHEBI:143915"/>
        <dbReference type="ChEBI" id="CHEBI:157692"/>
    </reaction>
    <physiologicalReaction direction="left-to-right" evidence="11">
        <dbReference type="Rhea" id="RHEA:65757"/>
    </physiologicalReaction>
</comment>
<dbReference type="eggNOG" id="ENOG502N5JE">
    <property type="taxonomic scope" value="Archaea"/>
</dbReference>
<evidence type="ECO:0000256" key="11">
    <source>
        <dbReference type="ARBA" id="ARBA00048179"/>
    </source>
</evidence>
<dbReference type="Proteomes" id="UP000011524">
    <property type="component" value="Unassembled WGS sequence"/>
</dbReference>
<comment type="function">
    <text evidence="1">Responsible for the formation of the pyrimidine heterocycle in the thiamine biosynthesis pathway. Catalyzes the formation of hydroxymethylpyrimidine phosphate (HMP-P) from histidine and pyridoxal phosphate (PLP). The protein uses PLP and the active site histidine to form HMP-P, generating an inactive enzyme. The enzyme can only undergo a single turnover, which suggests it is a suicide enzyme.</text>
</comment>
<evidence type="ECO:0000256" key="9">
    <source>
        <dbReference type="ARBA" id="ARBA00023004"/>
    </source>
</evidence>
<evidence type="ECO:0000256" key="10">
    <source>
        <dbReference type="ARBA" id="ARBA00033171"/>
    </source>
</evidence>
<dbReference type="PANTHER" id="PTHR31528:SF1">
    <property type="entry name" value="4-AMINO-5-HYDROXYMETHYL-2-METHYLPYRIMIDINE PHOSPHATE SYNTHASE THI11-RELATED"/>
    <property type="match status" value="1"/>
</dbReference>
<keyword evidence="6" id="KW-0479">Metal-binding</keyword>
<evidence type="ECO:0000256" key="6">
    <source>
        <dbReference type="ARBA" id="ARBA00022723"/>
    </source>
</evidence>
<dbReference type="Gene3D" id="3.40.190.10">
    <property type="entry name" value="Periplasmic binding protein-like II"/>
    <property type="match status" value="2"/>
</dbReference>
<organism evidence="14 15">
    <name type="scientific">Haloarcula japonica (strain ATCC 49778 / DSM 6131 / JCM 7785 / NBRC 101032 / NCIMB 13157 / TR-1)</name>
    <dbReference type="NCBI Taxonomy" id="1227453"/>
    <lineage>
        <taxon>Archaea</taxon>
        <taxon>Methanobacteriati</taxon>
        <taxon>Methanobacteriota</taxon>
        <taxon>Stenosarchaea group</taxon>
        <taxon>Halobacteria</taxon>
        <taxon>Halobacteriales</taxon>
        <taxon>Haloarculaceae</taxon>
        <taxon>Haloarcula</taxon>
    </lineage>
</organism>
<evidence type="ECO:0000256" key="2">
    <source>
        <dbReference type="ARBA" id="ARBA00004948"/>
    </source>
</evidence>
<dbReference type="GO" id="GO:0009228">
    <property type="term" value="P:thiamine biosynthetic process"/>
    <property type="evidence" value="ECO:0007669"/>
    <property type="project" value="UniProtKB-KW"/>
</dbReference>
<dbReference type="InterPro" id="IPR015168">
    <property type="entry name" value="SsuA/THI5"/>
</dbReference>
<evidence type="ECO:0000256" key="7">
    <source>
        <dbReference type="ARBA" id="ARBA00022898"/>
    </source>
</evidence>
<keyword evidence="8" id="KW-0784">Thiamine biosynthesis</keyword>
<keyword evidence="15" id="KW-1185">Reference proteome</keyword>
<gene>
    <name evidence="14" type="ORF">C444_17897</name>
</gene>
<reference evidence="14 15" key="1">
    <citation type="journal article" date="2014" name="PLoS Genet.">
        <title>Phylogenetically driven sequencing of extremely halophilic archaea reveals strategies for static and dynamic osmo-response.</title>
        <authorList>
            <person name="Becker E.A."/>
            <person name="Seitzer P.M."/>
            <person name="Tritt A."/>
            <person name="Larsen D."/>
            <person name="Krusor M."/>
            <person name="Yao A.I."/>
            <person name="Wu D."/>
            <person name="Madern D."/>
            <person name="Eisen J.A."/>
            <person name="Darling A.E."/>
            <person name="Facciotti M.T."/>
        </authorList>
    </citation>
    <scope>NUCLEOTIDE SEQUENCE [LARGE SCALE GENOMIC DNA]</scope>
    <source>
        <strain evidence="15">ATCC 49778 / DSM 6131 / JCM 7785 / NBRC 101032 / NCIMB 13157 / TR-1</strain>
    </source>
</reference>
<comment type="caution">
    <text evidence="14">The sequence shown here is derived from an EMBL/GenBank/DDBJ whole genome shotgun (WGS) entry which is preliminary data.</text>
</comment>
<dbReference type="PATRIC" id="fig|1227453.3.peg.3525"/>
<evidence type="ECO:0000256" key="5">
    <source>
        <dbReference type="ARBA" id="ARBA00022679"/>
    </source>
</evidence>
<evidence type="ECO:0000256" key="4">
    <source>
        <dbReference type="ARBA" id="ARBA00011738"/>
    </source>
</evidence>
<dbReference type="GO" id="GO:0046872">
    <property type="term" value="F:metal ion binding"/>
    <property type="evidence" value="ECO:0007669"/>
    <property type="project" value="UniProtKB-KW"/>
</dbReference>
<keyword evidence="9" id="KW-0408">Iron</keyword>
<dbReference type="PANTHER" id="PTHR31528">
    <property type="entry name" value="4-AMINO-5-HYDROXYMETHYL-2-METHYLPYRIMIDINE PHOSPHATE SYNTHASE THI11-RELATED"/>
    <property type="match status" value="1"/>
</dbReference>
<feature type="region of interest" description="Disordered" evidence="12">
    <location>
        <begin position="59"/>
        <end position="85"/>
    </location>
</feature>
<dbReference type="Pfam" id="PF09084">
    <property type="entry name" value="NMT1"/>
    <property type="match status" value="1"/>
</dbReference>
<comment type="similarity">
    <text evidence="3">Belongs to the NMT1/THI5 family.</text>
</comment>
<evidence type="ECO:0000256" key="1">
    <source>
        <dbReference type="ARBA" id="ARBA00003469"/>
    </source>
</evidence>
<evidence type="ECO:0000313" key="14">
    <source>
        <dbReference type="EMBL" id="EMA28390.1"/>
    </source>
</evidence>
<feature type="domain" description="SsuA/THI5-like" evidence="13">
    <location>
        <begin position="110"/>
        <end position="309"/>
    </location>
</feature>
<dbReference type="STRING" id="1227453.C444_17897"/>
<comment type="pathway">
    <text evidence="2">Cofactor biosynthesis; thiamine diphosphate biosynthesis.</text>
</comment>
<dbReference type="SUPFAM" id="SSF53850">
    <property type="entry name" value="Periplasmic binding protein-like II"/>
    <property type="match status" value="1"/>
</dbReference>
<evidence type="ECO:0000313" key="15">
    <source>
        <dbReference type="Proteomes" id="UP000011524"/>
    </source>
</evidence>
<evidence type="ECO:0000259" key="13">
    <source>
        <dbReference type="Pfam" id="PF09084"/>
    </source>
</evidence>
<comment type="subunit">
    <text evidence="4">Homodimer.</text>
</comment>